<dbReference type="RefSeq" id="XP_033461516.1">
    <property type="nucleotide sequence ID" value="XM_033606990.1"/>
</dbReference>
<dbReference type="GO" id="GO:0005737">
    <property type="term" value="C:cytoplasm"/>
    <property type="evidence" value="ECO:0007669"/>
    <property type="project" value="UniProtKB-SubCell"/>
</dbReference>
<dbReference type="FunFam" id="3.40.50.300:FF:001691">
    <property type="entry name" value="Probable ATP-dependent kinase TDA10"/>
    <property type="match status" value="1"/>
</dbReference>
<organism evidence="11">
    <name type="scientific">Dissoconium aciculare CBS 342.82</name>
    <dbReference type="NCBI Taxonomy" id="1314786"/>
    <lineage>
        <taxon>Eukaryota</taxon>
        <taxon>Fungi</taxon>
        <taxon>Dikarya</taxon>
        <taxon>Ascomycota</taxon>
        <taxon>Pezizomycotina</taxon>
        <taxon>Dothideomycetes</taxon>
        <taxon>Dothideomycetidae</taxon>
        <taxon>Mycosphaerellales</taxon>
        <taxon>Dissoconiaceae</taxon>
        <taxon>Dissoconium</taxon>
    </lineage>
</organism>
<keyword evidence="4" id="KW-0808">Transferase</keyword>
<evidence type="ECO:0000256" key="5">
    <source>
        <dbReference type="ARBA" id="ARBA00022741"/>
    </source>
</evidence>
<dbReference type="InterPro" id="IPR027417">
    <property type="entry name" value="P-loop_NTPase"/>
</dbReference>
<dbReference type="GO" id="GO:0005524">
    <property type="term" value="F:ATP binding"/>
    <property type="evidence" value="ECO:0007669"/>
    <property type="project" value="UniProtKB-KW"/>
</dbReference>
<dbReference type="GO" id="GO:0016301">
    <property type="term" value="F:kinase activity"/>
    <property type="evidence" value="ECO:0007669"/>
    <property type="project" value="UniProtKB-KW"/>
</dbReference>
<sequence>MPTTAFDDKSEHCIPFILECLDAHRTRYAEQRDGPAPNQPPPPPPLFLGVNGIQGSGKTTLVATLQETLTSPSYDLTTVVFSIDDLYLPHDEQVALARSHPTNPLVQHRGVPGTHDIRAGAQLLQALTRQETDVSLPSYDKSAFSGAGDRRPRSEWTIVNPGGQRPVDVVIMEGWCVGFRALPDEELLSRWRSAHEKATSTAGSDEYEGQLGRVKLEDVAFINDSLRAYDDLTDKLAALIYIDAEDTRFVYAWRQEQEAALRAAKGTGMTDEQVVGFVNGYYPCYELYSSALRGGIFSTAGKTGRQLHLVVGRDRRLRDVRRVHGS</sequence>
<keyword evidence="6" id="KW-0418">Kinase</keyword>
<reference evidence="11" key="3">
    <citation type="submission" date="2025-08" db="UniProtKB">
        <authorList>
            <consortium name="RefSeq"/>
        </authorList>
    </citation>
    <scope>IDENTIFICATION</scope>
    <source>
        <strain evidence="11">CBS 342.82</strain>
    </source>
</reference>
<keyword evidence="5" id="KW-0547">Nucleotide-binding</keyword>
<dbReference type="OrthoDB" id="347435at2759"/>
<dbReference type="AlphaFoldDB" id="A0A6J3M900"/>
<comment type="similarity">
    <text evidence="9">Belongs to the GLYK kinase family.</text>
</comment>
<evidence type="ECO:0000256" key="3">
    <source>
        <dbReference type="ARBA" id="ARBA00022490"/>
    </source>
</evidence>
<dbReference type="PANTHER" id="PTHR10285">
    <property type="entry name" value="URIDINE KINASE"/>
    <property type="match status" value="1"/>
</dbReference>
<evidence type="ECO:0000313" key="10">
    <source>
        <dbReference type="Proteomes" id="UP000504637"/>
    </source>
</evidence>
<evidence type="ECO:0000256" key="6">
    <source>
        <dbReference type="ARBA" id="ARBA00022777"/>
    </source>
</evidence>
<reference evidence="11" key="1">
    <citation type="submission" date="2020-01" db="EMBL/GenBank/DDBJ databases">
        <authorList>
            <consortium name="DOE Joint Genome Institute"/>
            <person name="Haridas S."/>
            <person name="Albert R."/>
            <person name="Binder M."/>
            <person name="Bloem J."/>
            <person name="Labutti K."/>
            <person name="Salamov A."/>
            <person name="Andreopoulos B."/>
            <person name="Baker S.E."/>
            <person name="Barry K."/>
            <person name="Bills G."/>
            <person name="Bluhm B.H."/>
            <person name="Cannon C."/>
            <person name="Castanera R."/>
            <person name="Culley D.E."/>
            <person name="Daum C."/>
            <person name="Ezra D."/>
            <person name="Gonzalez J.B."/>
            <person name="Henrissat B."/>
            <person name="Kuo A."/>
            <person name="Liang C."/>
            <person name="Lipzen A."/>
            <person name="Lutzoni F."/>
            <person name="Magnuson J."/>
            <person name="Mondo S."/>
            <person name="Nolan M."/>
            <person name="Ohm R."/>
            <person name="Pangilinan J."/>
            <person name="Park H.-J."/>
            <person name="Ramirez L."/>
            <person name="Alfaro M."/>
            <person name="Sun H."/>
            <person name="Tritt A."/>
            <person name="Yoshinaga Y."/>
            <person name="Zwiers L.-H."/>
            <person name="Turgeon B.G."/>
            <person name="Goodwin S.B."/>
            <person name="Spatafora J.W."/>
            <person name="Crous P.W."/>
            <person name="Grigoriev I.V."/>
        </authorList>
    </citation>
    <scope>NUCLEOTIDE SEQUENCE</scope>
    <source>
        <strain evidence="11">CBS 342.82</strain>
    </source>
</reference>
<proteinExistence type="inferred from homology"/>
<protein>
    <submittedName>
        <fullName evidence="11">P-loop containing nucleoside triphosphate hydrolase protein</fullName>
    </submittedName>
</protein>
<name>A0A6J3M900_9PEZI</name>
<keyword evidence="3" id="KW-0963">Cytoplasm</keyword>
<dbReference type="GO" id="GO:0016787">
    <property type="term" value="F:hydrolase activity"/>
    <property type="evidence" value="ECO:0007669"/>
    <property type="project" value="UniProtKB-KW"/>
</dbReference>
<comment type="subcellular location">
    <subcellularLocation>
        <location evidence="2">Cytoplasm</location>
    </subcellularLocation>
    <subcellularLocation>
        <location evidence="1">Nucleus</location>
    </subcellularLocation>
</comment>
<dbReference type="GO" id="GO:0005634">
    <property type="term" value="C:nucleus"/>
    <property type="evidence" value="ECO:0007669"/>
    <property type="project" value="UniProtKB-SubCell"/>
</dbReference>
<evidence type="ECO:0000256" key="8">
    <source>
        <dbReference type="ARBA" id="ARBA00023242"/>
    </source>
</evidence>
<reference evidence="11" key="2">
    <citation type="submission" date="2020-04" db="EMBL/GenBank/DDBJ databases">
        <authorList>
            <consortium name="NCBI Genome Project"/>
        </authorList>
    </citation>
    <scope>NUCLEOTIDE SEQUENCE</scope>
    <source>
        <strain evidence="11">CBS 342.82</strain>
    </source>
</reference>
<evidence type="ECO:0000256" key="4">
    <source>
        <dbReference type="ARBA" id="ARBA00022679"/>
    </source>
</evidence>
<gene>
    <name evidence="11" type="ORF">K489DRAFT_400338</name>
</gene>
<keyword evidence="7" id="KW-0067">ATP-binding</keyword>
<keyword evidence="8" id="KW-0539">Nucleus</keyword>
<evidence type="ECO:0000256" key="7">
    <source>
        <dbReference type="ARBA" id="ARBA00022840"/>
    </source>
</evidence>
<dbReference type="GeneID" id="54364790"/>
<evidence type="ECO:0000256" key="1">
    <source>
        <dbReference type="ARBA" id="ARBA00004123"/>
    </source>
</evidence>
<keyword evidence="11" id="KW-0378">Hydrolase</keyword>
<dbReference type="SUPFAM" id="SSF52540">
    <property type="entry name" value="P-loop containing nucleoside triphosphate hydrolases"/>
    <property type="match status" value="1"/>
</dbReference>
<accession>A0A6J3M900</accession>
<evidence type="ECO:0000256" key="9">
    <source>
        <dbReference type="ARBA" id="ARBA00061312"/>
    </source>
</evidence>
<dbReference type="Proteomes" id="UP000504637">
    <property type="component" value="Unplaced"/>
</dbReference>
<evidence type="ECO:0000256" key="2">
    <source>
        <dbReference type="ARBA" id="ARBA00004496"/>
    </source>
</evidence>
<dbReference type="Gene3D" id="3.40.50.300">
    <property type="entry name" value="P-loop containing nucleotide triphosphate hydrolases"/>
    <property type="match status" value="1"/>
</dbReference>
<keyword evidence="10" id="KW-1185">Reference proteome</keyword>
<evidence type="ECO:0000313" key="11">
    <source>
        <dbReference type="RefSeq" id="XP_033461516.1"/>
    </source>
</evidence>